<keyword evidence="2" id="KW-1185">Reference proteome</keyword>
<evidence type="ECO:0000313" key="1">
    <source>
        <dbReference type="EMBL" id="GBB90767.1"/>
    </source>
</evidence>
<dbReference type="AlphaFoldDB" id="A0A2Z6QKV2"/>
<evidence type="ECO:0000313" key="2">
    <source>
        <dbReference type="Proteomes" id="UP000247702"/>
    </source>
</evidence>
<comment type="caution">
    <text evidence="1">The sequence shown here is derived from an EMBL/GenBank/DDBJ whole genome shotgun (WGS) entry which is preliminary data.</text>
</comment>
<dbReference type="STRING" id="94130.A0A2Z6QKV2"/>
<sequence>MTCSKIFSGDLPELTYDILKYLHDDFSTLYSCVLVNRLWCRLAIPLLWENPFSITTGNRNFIEIYLCNLDEDIKTRLNEYKINDNSLFSNTLFNYPRFLKYLNTCEIFYSVTKWFNNTFNTSKRGNRGFLRDSDTCSVSNFRKIIYTSLFKIFNENEINLHTFEIDVSNSDYNDYYTYYDNIFELILQNTNFIRNTRYLNLYIDDSSEKYDEDDADRDRYKLFKDRILQIIDLHQNLKKLLLDYGNLPLYQSLLLSKDSNFSNTLNTIILFCIDSKDMVNLAKTFEQLNVLESIHIIYCFLNCDFIQQIINLTKPFKLKSLCMRKIPNIEFLSLLLQKSGNYLENFEFNFRDTNSSLLLKQQLVELIIEYCKNIKLLDLFILENQVTIYLIFKLIENFKQSLEYLSIYLQDRNTKSESSTIILQNLGHFLPPKLEYLNLNLYFVNTNDFEIFLKNSQDTFIKKLLICNIRGQNILPSIKEYIMKKKMVKYLAAYITISSYGNYGNKYICSDLTSSVNEVNEFRLYNIKVREYYRLLITSYDFIKEI</sequence>
<gene>
    <name evidence="1" type="ORF">RclHR1_17820004</name>
</gene>
<protein>
    <submittedName>
        <fullName evidence="1">Uncharacterized protein</fullName>
    </submittedName>
</protein>
<dbReference type="Proteomes" id="UP000247702">
    <property type="component" value="Unassembled WGS sequence"/>
</dbReference>
<organism evidence="1 2">
    <name type="scientific">Rhizophagus clarus</name>
    <dbReference type="NCBI Taxonomy" id="94130"/>
    <lineage>
        <taxon>Eukaryota</taxon>
        <taxon>Fungi</taxon>
        <taxon>Fungi incertae sedis</taxon>
        <taxon>Mucoromycota</taxon>
        <taxon>Glomeromycotina</taxon>
        <taxon>Glomeromycetes</taxon>
        <taxon>Glomerales</taxon>
        <taxon>Glomeraceae</taxon>
        <taxon>Rhizophagus</taxon>
    </lineage>
</organism>
<name>A0A2Z6QKV2_9GLOM</name>
<reference evidence="1 2" key="1">
    <citation type="submission" date="2017-11" db="EMBL/GenBank/DDBJ databases">
        <title>The genome of Rhizophagus clarus HR1 reveals common genetic basis of auxotrophy among arbuscular mycorrhizal fungi.</title>
        <authorList>
            <person name="Kobayashi Y."/>
        </authorList>
    </citation>
    <scope>NUCLEOTIDE SEQUENCE [LARGE SCALE GENOMIC DNA]</scope>
    <source>
        <strain evidence="1 2">HR1</strain>
    </source>
</reference>
<proteinExistence type="predicted"/>
<accession>A0A2Z6QKV2</accession>
<dbReference type="EMBL" id="BEXD01000871">
    <property type="protein sequence ID" value="GBB90767.1"/>
    <property type="molecule type" value="Genomic_DNA"/>
</dbReference>